<comment type="subcellular location">
    <subcellularLocation>
        <location evidence="1">Membrane</location>
        <topology evidence="1">Single-pass membrane protein</topology>
    </subcellularLocation>
</comment>
<evidence type="ECO:0000256" key="4">
    <source>
        <dbReference type="ARBA" id="ARBA00023136"/>
    </source>
</evidence>
<dbReference type="SUPFAM" id="SSF74653">
    <property type="entry name" value="TolA/TonB C-terminal domain"/>
    <property type="match status" value="1"/>
</dbReference>
<gene>
    <name evidence="8" type="ORF">J2S01_001267</name>
</gene>
<dbReference type="Pfam" id="PF03544">
    <property type="entry name" value="TonB_C"/>
    <property type="match status" value="1"/>
</dbReference>
<dbReference type="RefSeq" id="WP_196604332.1">
    <property type="nucleotide sequence ID" value="NZ_CP116940.1"/>
</dbReference>
<name>A0ABT9Y7Q1_9FIRM</name>
<protein>
    <submittedName>
        <fullName evidence="8">TonB family protein</fullName>
    </submittedName>
</protein>
<feature type="transmembrane region" description="Helical" evidence="6">
    <location>
        <begin position="7"/>
        <end position="25"/>
    </location>
</feature>
<dbReference type="Proteomes" id="UP001239167">
    <property type="component" value="Unassembled WGS sequence"/>
</dbReference>
<evidence type="ECO:0000313" key="8">
    <source>
        <dbReference type="EMBL" id="MDQ0203551.1"/>
    </source>
</evidence>
<dbReference type="NCBIfam" id="TIGR01352">
    <property type="entry name" value="tonB_Cterm"/>
    <property type="match status" value="1"/>
</dbReference>
<evidence type="ECO:0000313" key="9">
    <source>
        <dbReference type="Proteomes" id="UP001239167"/>
    </source>
</evidence>
<keyword evidence="4 6" id="KW-0472">Membrane</keyword>
<comment type="caution">
    <text evidence="8">The sequence shown here is derived from an EMBL/GenBank/DDBJ whole genome shotgun (WGS) entry which is preliminary data.</text>
</comment>
<proteinExistence type="predicted"/>
<sequence length="224" mass="24682">MNGKKRWQTAIIFSIIIHILLLIFISHQIPQWLPPSILPPEENTAVFIDDKPLPADDNTGNEENSAAPAPEDTTITIPSKNILPQTAESESAPAEQISPRSEKENSAVDTDSRKNKPKRYRITSLKGVNLASLIDPAHPPAPPQLIKEVPFVPPDELLASPHPVEVEVKYMIEADGSVHADISKSSGSDAVDDAAIKAISAWRYAPMDNPYPIPLPHMFRWPEE</sequence>
<reference evidence="8 9" key="1">
    <citation type="submission" date="2023-07" db="EMBL/GenBank/DDBJ databases">
        <title>Genomic Encyclopedia of Type Strains, Phase IV (KMG-IV): sequencing the most valuable type-strain genomes for metagenomic binning, comparative biology and taxonomic classification.</title>
        <authorList>
            <person name="Goeker M."/>
        </authorList>
    </citation>
    <scope>NUCLEOTIDE SEQUENCE [LARGE SCALE GENOMIC DNA]</scope>
    <source>
        <strain evidence="8 9">DSM 16980</strain>
    </source>
</reference>
<accession>A0ABT9Y7Q1</accession>
<dbReference type="EMBL" id="JAUSUE010000007">
    <property type="protein sequence ID" value="MDQ0203551.1"/>
    <property type="molecule type" value="Genomic_DNA"/>
</dbReference>
<evidence type="ECO:0000256" key="2">
    <source>
        <dbReference type="ARBA" id="ARBA00022692"/>
    </source>
</evidence>
<keyword evidence="2 6" id="KW-0812">Transmembrane</keyword>
<evidence type="ECO:0000256" key="3">
    <source>
        <dbReference type="ARBA" id="ARBA00022989"/>
    </source>
</evidence>
<keyword evidence="9" id="KW-1185">Reference proteome</keyword>
<evidence type="ECO:0000259" key="7">
    <source>
        <dbReference type="Pfam" id="PF03544"/>
    </source>
</evidence>
<feature type="compositionally biased region" description="Basic and acidic residues" evidence="5">
    <location>
        <begin position="100"/>
        <end position="114"/>
    </location>
</feature>
<evidence type="ECO:0000256" key="6">
    <source>
        <dbReference type="SAM" id="Phobius"/>
    </source>
</evidence>
<organism evidence="8 9">
    <name type="scientific">Pectinatus haikarae</name>
    <dbReference type="NCBI Taxonomy" id="349096"/>
    <lineage>
        <taxon>Bacteria</taxon>
        <taxon>Bacillati</taxon>
        <taxon>Bacillota</taxon>
        <taxon>Negativicutes</taxon>
        <taxon>Selenomonadales</taxon>
        <taxon>Selenomonadaceae</taxon>
        <taxon>Pectinatus</taxon>
    </lineage>
</organism>
<keyword evidence="3 6" id="KW-1133">Transmembrane helix</keyword>
<dbReference type="InterPro" id="IPR037682">
    <property type="entry name" value="TonB_C"/>
</dbReference>
<dbReference type="Gene3D" id="3.30.1150.10">
    <property type="match status" value="1"/>
</dbReference>
<feature type="compositionally biased region" description="Polar residues" evidence="5">
    <location>
        <begin position="73"/>
        <end position="89"/>
    </location>
</feature>
<evidence type="ECO:0000256" key="5">
    <source>
        <dbReference type="SAM" id="MobiDB-lite"/>
    </source>
</evidence>
<evidence type="ECO:0000256" key="1">
    <source>
        <dbReference type="ARBA" id="ARBA00004167"/>
    </source>
</evidence>
<feature type="domain" description="TonB C-terminal" evidence="7">
    <location>
        <begin position="166"/>
        <end position="212"/>
    </location>
</feature>
<dbReference type="InterPro" id="IPR006260">
    <property type="entry name" value="TonB/TolA_C"/>
</dbReference>
<feature type="region of interest" description="Disordered" evidence="5">
    <location>
        <begin position="48"/>
        <end position="121"/>
    </location>
</feature>